<accession>A0A1G7RPM4</accession>
<dbReference type="EMBL" id="FNCQ01000001">
    <property type="protein sequence ID" value="SDG12593.1"/>
    <property type="molecule type" value="Genomic_DNA"/>
</dbReference>
<gene>
    <name evidence="2" type="ORF">SAMN04487901_10146</name>
</gene>
<organism evidence="2 3">
    <name type="scientific">Prevotella communis</name>
    <dbReference type="NCBI Taxonomy" id="2913614"/>
    <lineage>
        <taxon>Bacteria</taxon>
        <taxon>Pseudomonadati</taxon>
        <taxon>Bacteroidota</taxon>
        <taxon>Bacteroidia</taxon>
        <taxon>Bacteroidales</taxon>
        <taxon>Prevotellaceae</taxon>
        <taxon>Prevotella</taxon>
    </lineage>
</organism>
<feature type="region of interest" description="Disordered" evidence="1">
    <location>
        <begin position="196"/>
        <end position="229"/>
    </location>
</feature>
<evidence type="ECO:0000313" key="3">
    <source>
        <dbReference type="Proteomes" id="UP000198779"/>
    </source>
</evidence>
<protein>
    <recommendedName>
        <fullName evidence="4">Mobilization protein</fullName>
    </recommendedName>
</protein>
<evidence type="ECO:0000256" key="1">
    <source>
        <dbReference type="SAM" id="MobiDB-lite"/>
    </source>
</evidence>
<dbReference type="AlphaFoldDB" id="A0A1G7RPM4"/>
<feature type="region of interest" description="Disordered" evidence="1">
    <location>
        <begin position="1"/>
        <end position="23"/>
    </location>
</feature>
<sequence length="610" mass="69844">MSTTAKASDHVKPCNIEQSERHNRRDADYIASLNPRTLYVRTELSHNNESYVVPDLKGVTLQQHYDAIKAMVKQKTGRAMQEKKVTVIGKNGKPKERNGSSPIRESVVNIKPDTTMSDLLKYTEKVRQRWGVRAIQIHIHKDEGHYTNPDDPSTWQPNLHAHIIWDWMNHETGKSFKLGKKDMEELQDMAAETLEMERGKRKSETGAEHLERNDYIIQKQEEEKKKNQANIEKQKKELADMAQASILDKLLHSGLSPAVRKAIEEERTIHKEELRQATTAVDENGYPYVWTSGNKKDQPVTWEELAKVREKEKKKAEIQAKEDKDAALAKAKADKEAAVAKAKAEAKAEHDAEIAETRAEYELRIKKERLAVKDDGTPLCWKGGNRNGQQLTKDEAIKWLGGQLKVSQTVNSALLDRLRVLRDLLFATCSMNFKRVVEIIADQWKAGMKHFAKGMKDFIWSAISVEKTETGRKSYVDDAVHFAKMLAKTDTDWEADDKIINSLHEDALRIADGTWESYHQKRDQLFDAAVIALVEMGNCQNQRHLNQKQANIIEAFLAFDGGDRTQLCEEIWNVASPKVNYYWRDGTFDALEELRTKELNHRTYGYGRGL</sequence>
<dbReference type="RefSeq" id="WP_091813342.1">
    <property type="nucleotide sequence ID" value="NZ_FNCQ01000001.1"/>
</dbReference>
<dbReference type="STRING" id="645274.SAMN04487901_10146"/>
<proteinExistence type="predicted"/>
<feature type="compositionally biased region" description="Basic and acidic residues" evidence="1">
    <location>
        <begin position="7"/>
        <end position="23"/>
    </location>
</feature>
<dbReference type="Proteomes" id="UP000198779">
    <property type="component" value="Unassembled WGS sequence"/>
</dbReference>
<evidence type="ECO:0000313" key="2">
    <source>
        <dbReference type="EMBL" id="SDG12593.1"/>
    </source>
</evidence>
<reference evidence="3" key="1">
    <citation type="submission" date="2016-10" db="EMBL/GenBank/DDBJ databases">
        <authorList>
            <person name="Varghese N."/>
            <person name="Submissions S."/>
        </authorList>
    </citation>
    <scope>NUCLEOTIDE SEQUENCE [LARGE SCALE GENOMIC DNA]</scope>
    <source>
        <strain evidence="3">BP1-148</strain>
    </source>
</reference>
<keyword evidence="3" id="KW-1185">Reference proteome</keyword>
<evidence type="ECO:0008006" key="4">
    <source>
        <dbReference type="Google" id="ProtNLM"/>
    </source>
</evidence>
<name>A0A1G7RPM4_9BACT</name>